<gene>
    <name evidence="1" type="ORF">METZ01_LOCUS360434</name>
</gene>
<accession>A0A382SCA0</accession>
<dbReference type="EMBL" id="UINC01128061">
    <property type="protein sequence ID" value="SVD07580.1"/>
    <property type="molecule type" value="Genomic_DNA"/>
</dbReference>
<protein>
    <submittedName>
        <fullName evidence="1">Uncharacterized protein</fullName>
    </submittedName>
</protein>
<proteinExistence type="predicted"/>
<evidence type="ECO:0000313" key="1">
    <source>
        <dbReference type="EMBL" id="SVD07580.1"/>
    </source>
</evidence>
<name>A0A382SCA0_9ZZZZ</name>
<dbReference type="AlphaFoldDB" id="A0A382SCA0"/>
<reference evidence="1" key="1">
    <citation type="submission" date="2018-05" db="EMBL/GenBank/DDBJ databases">
        <authorList>
            <person name="Lanie J.A."/>
            <person name="Ng W.-L."/>
            <person name="Kazmierczak K.M."/>
            <person name="Andrzejewski T.M."/>
            <person name="Davidsen T.M."/>
            <person name="Wayne K.J."/>
            <person name="Tettelin H."/>
            <person name="Glass J.I."/>
            <person name="Rusch D."/>
            <person name="Podicherti R."/>
            <person name="Tsui H.-C.T."/>
            <person name="Winkler M.E."/>
        </authorList>
    </citation>
    <scope>NUCLEOTIDE SEQUENCE</scope>
</reference>
<sequence>MYMRWVVVLGWMMTGALTAQQEVPPPCQSPEARQFDFWVGHWQVSWGGQGTNTVSSDLRSCVIVERFDGRPGTPLVGMSVSTFDVRAQQWKQTWVDNQGGYLDFTGGWQDDRMILQRDAERDGPLDPFRSR</sequence>
<organism evidence="1">
    <name type="scientific">marine metagenome</name>
    <dbReference type="NCBI Taxonomy" id="408172"/>
    <lineage>
        <taxon>unclassified sequences</taxon>
        <taxon>metagenomes</taxon>
        <taxon>ecological metagenomes</taxon>
    </lineage>
</organism>